<keyword evidence="2" id="KW-0813">Transport</keyword>
<dbReference type="PANTHER" id="PTHR43649">
    <property type="entry name" value="ARABINOSE-BINDING PROTEIN-RELATED"/>
    <property type="match status" value="1"/>
</dbReference>
<accession>A0A7X5TTF3</accession>
<dbReference type="AlphaFoldDB" id="A0A7X5TTF3"/>
<comment type="caution">
    <text evidence="2">The sequence shown here is derived from an EMBL/GenBank/DDBJ whole genome shotgun (WGS) entry which is preliminary data.</text>
</comment>
<dbReference type="Gene3D" id="3.40.190.10">
    <property type="entry name" value="Periplasmic binding protein-like II"/>
    <property type="match status" value="1"/>
</dbReference>
<dbReference type="InterPro" id="IPR006059">
    <property type="entry name" value="SBP"/>
</dbReference>
<dbReference type="SUPFAM" id="SSF53850">
    <property type="entry name" value="Periplasmic binding protein-like II"/>
    <property type="match status" value="1"/>
</dbReference>
<evidence type="ECO:0000313" key="2">
    <source>
        <dbReference type="EMBL" id="NIH54130.1"/>
    </source>
</evidence>
<evidence type="ECO:0000313" key="3">
    <source>
        <dbReference type="Proteomes" id="UP000541033"/>
    </source>
</evidence>
<dbReference type="EMBL" id="JAAMOX010000002">
    <property type="protein sequence ID" value="NIH54130.1"/>
    <property type="molecule type" value="Genomic_DNA"/>
</dbReference>
<sequence>MATHRKSGWKKTLAPLALLATATLLMSGCSGGDGGGGSTDGASGGEITYWASNQGTSLEDDKKRLEPTLKRFEEETGTKVNLEVIPWSDLYMRILTAVSSGDGPDVLNIGNTWAVTLQETGAFEPVEGKLLEAVGGQDRFIQSSWDTGGKKGAAHTSVPLYGLAYNMYYNTKLFEEAGITEPPATWEEFIEVGKKLTKDTDGDGTIDQWGYSGAGASLSDNSHQAFAKGLQHGSTLFTDDDKPQFAADGIVQGVNDYVSLMAEHKIMSPSDAELTDSTPVVTNLIDGKAAMIFNQSPIKNFEARDFTDWGVAMVPMIDPLAAGGEPIVSHVAGINLSVFKNAKNKDAAIDFVGFLTSTDEQIALNKTFTSLPVVTDAYSDEAFQSEEVKLKQQTLENNSAPMPLVSSEGQMETLVGTALKDLFAKATTGAVSEADITKALSDANDQMSAAIG</sequence>
<reference evidence="2 3" key="1">
    <citation type="submission" date="2020-02" db="EMBL/GenBank/DDBJ databases">
        <title>Sequencing the genomes of 1000 actinobacteria strains.</title>
        <authorList>
            <person name="Klenk H.-P."/>
        </authorList>
    </citation>
    <scope>NUCLEOTIDE SEQUENCE [LARGE SCALE GENOMIC DNA]</scope>
    <source>
        <strain evidence="2 3">DSM 27960</strain>
    </source>
</reference>
<dbReference type="Proteomes" id="UP000541033">
    <property type="component" value="Unassembled WGS sequence"/>
</dbReference>
<gene>
    <name evidence="2" type="ORF">FHX76_002026</name>
</gene>
<keyword evidence="1" id="KW-0732">Signal</keyword>
<evidence type="ECO:0000256" key="1">
    <source>
        <dbReference type="SAM" id="SignalP"/>
    </source>
</evidence>
<proteinExistence type="predicted"/>
<dbReference type="Pfam" id="PF01547">
    <property type="entry name" value="SBP_bac_1"/>
    <property type="match status" value="1"/>
</dbReference>
<feature type="signal peptide" evidence="1">
    <location>
        <begin position="1"/>
        <end position="27"/>
    </location>
</feature>
<dbReference type="PANTHER" id="PTHR43649:SF12">
    <property type="entry name" value="DIACETYLCHITOBIOSE BINDING PROTEIN DASA"/>
    <property type="match status" value="1"/>
</dbReference>
<dbReference type="RefSeq" id="WP_167150545.1">
    <property type="nucleotide sequence ID" value="NZ_JAAMOX010000002.1"/>
</dbReference>
<dbReference type="PROSITE" id="PS51257">
    <property type="entry name" value="PROKAR_LIPOPROTEIN"/>
    <property type="match status" value="1"/>
</dbReference>
<feature type="chain" id="PRO_5039226097" evidence="1">
    <location>
        <begin position="28"/>
        <end position="452"/>
    </location>
</feature>
<keyword evidence="2" id="KW-0762">Sugar transport</keyword>
<organism evidence="2 3">
    <name type="scientific">Lysinibacter cavernae</name>
    <dbReference type="NCBI Taxonomy" id="1640652"/>
    <lineage>
        <taxon>Bacteria</taxon>
        <taxon>Bacillati</taxon>
        <taxon>Actinomycetota</taxon>
        <taxon>Actinomycetes</taxon>
        <taxon>Micrococcales</taxon>
        <taxon>Microbacteriaceae</taxon>
        <taxon>Lysinibacter</taxon>
    </lineage>
</organism>
<name>A0A7X5TTF3_9MICO</name>
<protein>
    <submittedName>
        <fullName evidence="2">Multiple sugar transport system substrate-binding protein</fullName>
    </submittedName>
</protein>
<dbReference type="InterPro" id="IPR050490">
    <property type="entry name" value="Bact_solute-bd_prot1"/>
</dbReference>
<keyword evidence="3" id="KW-1185">Reference proteome</keyword>